<dbReference type="Gramene" id="A02p27270.2_BraZ1">
    <property type="protein sequence ID" value="A02p27270.2_BraZ1.CDS"/>
    <property type="gene ID" value="A02g27270.2_BraZ1"/>
</dbReference>
<dbReference type="EMBL" id="LS974618">
    <property type="protein sequence ID" value="CAG7893775.1"/>
    <property type="molecule type" value="Genomic_DNA"/>
</dbReference>
<gene>
    <name evidence="1" type="ORF">BRAPAZ1V2_A02P27270.2</name>
</gene>
<evidence type="ECO:0000313" key="1">
    <source>
        <dbReference type="EMBL" id="CAG7893775.1"/>
    </source>
</evidence>
<dbReference type="Proteomes" id="UP000694005">
    <property type="component" value="Chromosome A02"/>
</dbReference>
<dbReference type="AlphaFoldDB" id="A0A8D9H6H6"/>
<organism evidence="1 2">
    <name type="scientific">Brassica campestris</name>
    <name type="common">Field mustard</name>
    <dbReference type="NCBI Taxonomy" id="3711"/>
    <lineage>
        <taxon>Eukaryota</taxon>
        <taxon>Viridiplantae</taxon>
        <taxon>Streptophyta</taxon>
        <taxon>Embryophyta</taxon>
        <taxon>Tracheophyta</taxon>
        <taxon>Spermatophyta</taxon>
        <taxon>Magnoliopsida</taxon>
        <taxon>eudicotyledons</taxon>
        <taxon>Gunneridae</taxon>
        <taxon>Pentapetalae</taxon>
        <taxon>rosids</taxon>
        <taxon>malvids</taxon>
        <taxon>Brassicales</taxon>
        <taxon>Brassicaceae</taxon>
        <taxon>Brassiceae</taxon>
        <taxon>Brassica</taxon>
    </lineage>
</organism>
<proteinExistence type="predicted"/>
<protein>
    <submittedName>
        <fullName evidence="1">Uncharacterized protein</fullName>
    </submittedName>
</protein>
<reference evidence="1 2" key="1">
    <citation type="submission" date="2021-07" db="EMBL/GenBank/DDBJ databases">
        <authorList>
            <consortium name="Genoscope - CEA"/>
            <person name="William W."/>
        </authorList>
    </citation>
    <scope>NUCLEOTIDE SEQUENCE [LARGE SCALE GENOMIC DNA]</scope>
</reference>
<sequence length="82" mass="9767">VDNEKIECEASAYQKKLLMKRVEDSLRNMKSRAVHNSVMELPNIYHNHPYLSQTSYRRGNRNLHKCKQLLVRELRKVLMKGQ</sequence>
<name>A0A8D9H6H6_BRACM</name>
<evidence type="ECO:0000313" key="2">
    <source>
        <dbReference type="Proteomes" id="UP000694005"/>
    </source>
</evidence>
<accession>A0A8D9H6H6</accession>
<feature type="non-terminal residue" evidence="1">
    <location>
        <position position="82"/>
    </location>
</feature>